<name>A0A132N302_9ACTN</name>
<protein>
    <recommendedName>
        <fullName evidence="1">Mycothiol-dependent maleylpyruvate isomerase metal-binding domain-containing protein</fullName>
    </recommendedName>
</protein>
<dbReference type="NCBIfam" id="TIGR03083">
    <property type="entry name" value="maleylpyruvate isomerase family mycothiol-dependent enzyme"/>
    <property type="match status" value="1"/>
</dbReference>
<dbReference type="OrthoDB" id="3677409at2"/>
<dbReference type="Proteomes" id="UP000070659">
    <property type="component" value="Unassembled WGS sequence"/>
</dbReference>
<evidence type="ECO:0000313" key="5">
    <source>
        <dbReference type="Proteomes" id="UP000070659"/>
    </source>
</evidence>
<dbReference type="STRING" id="1469144.LI90_1556"/>
<reference evidence="4" key="2">
    <citation type="submission" date="2015-04" db="EMBL/GenBank/DDBJ databases">
        <title>Physiological reanalysis, assessment of diazotrophy, and genome sequences of multiple isolates of Streptomyces thermoautotrophicus.</title>
        <authorList>
            <person name="MacKellar D.C."/>
            <person name="Lieber L."/>
            <person name="Norman J."/>
            <person name="Bolger A."/>
            <person name="Tobin C."/>
            <person name="Murray J.W."/>
            <person name="Chang R."/>
            <person name="Ford T."/>
            <person name="Nguyen P.Q."/>
            <person name="Woodward J."/>
            <person name="Permingeat H."/>
            <person name="Joshi N.S."/>
            <person name="Silver P.A."/>
            <person name="Usadel B."/>
            <person name="Rutherford A.W."/>
            <person name="Friesen M."/>
            <person name="Prell J."/>
        </authorList>
    </citation>
    <scope>NUCLEOTIDE SEQUENCE [LARGE SCALE GENOMIC DNA]</scope>
    <source>
        <strain evidence="4">H1</strain>
    </source>
</reference>
<evidence type="ECO:0000313" key="2">
    <source>
        <dbReference type="EMBL" id="KWW99916.1"/>
    </source>
</evidence>
<dbReference type="SUPFAM" id="SSF109854">
    <property type="entry name" value="DinB/YfiT-like putative metalloenzymes"/>
    <property type="match status" value="1"/>
</dbReference>
<dbReference type="AlphaFoldDB" id="A0A132N302"/>
<dbReference type="Gene3D" id="1.20.120.450">
    <property type="entry name" value="dinb family like domain"/>
    <property type="match status" value="1"/>
</dbReference>
<evidence type="ECO:0000259" key="1">
    <source>
        <dbReference type="Pfam" id="PF11716"/>
    </source>
</evidence>
<sequence>MADASAPDTAVSAALDDLDPFALLDVESARVDRFFSALRGDGWSRPTRCAGWTVRDLLGHLAAVEEYDLACLDDRLDELFTRAQAAEVEELDDFNAWGVRERAHLPAADLLDRWRADNAEFRRRMRERGRGGTLTTSVGPYPVGLQAFHLACEYATHADDLDAPVRPEEEPGRTRWRARFTRFALRENECPVSVTPAGMENIVRCGDEVFVLTDAELVAAGVRRLPAAHPLPPHVRDALTCLA</sequence>
<dbReference type="PATRIC" id="fig|1469144.10.peg.1703"/>
<evidence type="ECO:0000313" key="4">
    <source>
        <dbReference type="Proteomes" id="UP000070188"/>
    </source>
</evidence>
<dbReference type="GO" id="GO:0046872">
    <property type="term" value="F:metal ion binding"/>
    <property type="evidence" value="ECO:0007669"/>
    <property type="project" value="InterPro"/>
</dbReference>
<dbReference type="RefSeq" id="WP_066886023.1">
    <property type="nucleotide sequence ID" value="NZ_JYIJ01000015.1"/>
</dbReference>
<accession>A0A132N302</accession>
<dbReference type="Proteomes" id="UP000070188">
    <property type="component" value="Unassembled WGS sequence"/>
</dbReference>
<feature type="domain" description="Mycothiol-dependent maleylpyruvate isomerase metal-binding" evidence="1">
    <location>
        <begin position="27"/>
        <end position="161"/>
    </location>
</feature>
<dbReference type="EMBL" id="LAXD01000001">
    <property type="protein sequence ID" value="KWW99916.1"/>
    <property type="molecule type" value="Genomic_DNA"/>
</dbReference>
<comment type="caution">
    <text evidence="3">The sequence shown here is derived from an EMBL/GenBank/DDBJ whole genome shotgun (WGS) entry which is preliminary data.</text>
</comment>
<dbReference type="InterPro" id="IPR034660">
    <property type="entry name" value="DinB/YfiT-like"/>
</dbReference>
<dbReference type="Pfam" id="PF11716">
    <property type="entry name" value="MDMPI_N"/>
    <property type="match status" value="1"/>
</dbReference>
<organism evidence="3 5">
    <name type="scientific">Carbonactinospora thermoautotrophica</name>
    <dbReference type="NCBI Taxonomy" id="1469144"/>
    <lineage>
        <taxon>Bacteria</taxon>
        <taxon>Bacillati</taxon>
        <taxon>Actinomycetota</taxon>
        <taxon>Actinomycetes</taxon>
        <taxon>Kitasatosporales</taxon>
        <taxon>Carbonactinosporaceae</taxon>
        <taxon>Carbonactinospora</taxon>
    </lineage>
</organism>
<dbReference type="EMBL" id="JYIJ01000015">
    <property type="protein sequence ID" value="KWX04386.1"/>
    <property type="molecule type" value="Genomic_DNA"/>
</dbReference>
<reference evidence="3 5" key="1">
    <citation type="submission" date="2015-02" db="EMBL/GenBank/DDBJ databases">
        <title>Physiological reanalysis, assessment of diazotrophy, and genome sequences of multiple isolates of Streptomyces thermoautotrophicus.</title>
        <authorList>
            <person name="MacKellar D.C."/>
            <person name="Lieber L."/>
            <person name="Norman J."/>
            <person name="Bolger A."/>
            <person name="Tobin C."/>
            <person name="Murray J.W."/>
            <person name="Prell J."/>
        </authorList>
    </citation>
    <scope>NUCLEOTIDE SEQUENCE [LARGE SCALE GENOMIC DNA]</scope>
    <source>
        <strain evidence="3 5">UBT1</strain>
    </source>
</reference>
<dbReference type="InterPro" id="IPR024344">
    <property type="entry name" value="MDMPI_metal-binding"/>
</dbReference>
<dbReference type="InterPro" id="IPR017517">
    <property type="entry name" value="Maleyloyr_isom"/>
</dbReference>
<reference evidence="2" key="3">
    <citation type="submission" date="2015-04" db="EMBL/GenBank/DDBJ databases">
        <title>Physiological reanalysis, assessment of diazotrophy, and genome sequences of multiple isolates of Streptomyces thermoautotrophicus.</title>
        <authorList>
            <person name="MacKellar D.C."/>
            <person name="Lieber L."/>
            <person name="Norman J."/>
            <person name="Bolger A."/>
            <person name="Tobin C."/>
            <person name="Murray J.W."/>
            <person name="Woodward J."/>
            <person name="Friesen M."/>
            <person name="Prell J."/>
        </authorList>
    </citation>
    <scope>NUCLEOTIDE SEQUENCE [LARGE SCALE GENOMIC DNA]</scope>
    <source>
        <strain evidence="2">H1</strain>
    </source>
</reference>
<gene>
    <name evidence="2" type="ORF">LI90_1556</name>
    <name evidence="3" type="ORF">TH66_07220</name>
</gene>
<proteinExistence type="predicted"/>
<evidence type="ECO:0000313" key="3">
    <source>
        <dbReference type="EMBL" id="KWX04386.1"/>
    </source>
</evidence>
<keyword evidence="4" id="KW-1185">Reference proteome</keyword>